<dbReference type="GO" id="GO:0030027">
    <property type="term" value="C:lamellipodium"/>
    <property type="evidence" value="ECO:0007669"/>
    <property type="project" value="TreeGrafter"/>
</dbReference>
<evidence type="ECO:0000256" key="1">
    <source>
        <dbReference type="ARBA" id="ARBA00004245"/>
    </source>
</evidence>
<proteinExistence type="inferred from homology"/>
<dbReference type="SMART" id="SM00326">
    <property type="entry name" value="SH3"/>
    <property type="match status" value="1"/>
</dbReference>
<feature type="compositionally biased region" description="Pro residues" evidence="9">
    <location>
        <begin position="381"/>
        <end position="391"/>
    </location>
</feature>
<evidence type="ECO:0000256" key="5">
    <source>
        <dbReference type="ARBA" id="ARBA00023054"/>
    </source>
</evidence>
<dbReference type="CDD" id="cd11960">
    <property type="entry name" value="SH3_Abp1_eu"/>
    <property type="match status" value="1"/>
</dbReference>
<dbReference type="AlphaFoldDB" id="A0A232FFG3"/>
<dbReference type="GO" id="GO:0030427">
    <property type="term" value="C:site of polarized growth"/>
    <property type="evidence" value="ECO:0007669"/>
    <property type="project" value="TreeGrafter"/>
</dbReference>
<evidence type="ECO:0000259" key="10">
    <source>
        <dbReference type="PROSITE" id="PS50002"/>
    </source>
</evidence>
<evidence type="ECO:0000256" key="9">
    <source>
        <dbReference type="SAM" id="MobiDB-lite"/>
    </source>
</evidence>
<dbReference type="InterPro" id="IPR029006">
    <property type="entry name" value="ADF-H/Gelsolin-like_dom_sf"/>
</dbReference>
<keyword evidence="5" id="KW-0175">Coiled coil</keyword>
<dbReference type="GO" id="GO:0005884">
    <property type="term" value="C:actin filament"/>
    <property type="evidence" value="ECO:0007669"/>
    <property type="project" value="TreeGrafter"/>
</dbReference>
<feature type="compositionally biased region" description="Basic and acidic residues" evidence="9">
    <location>
        <begin position="335"/>
        <end position="344"/>
    </location>
</feature>
<dbReference type="InterPro" id="IPR001452">
    <property type="entry name" value="SH3_domain"/>
</dbReference>
<keyword evidence="7" id="KW-0206">Cytoskeleton</keyword>
<dbReference type="OrthoDB" id="5971719at2759"/>
<dbReference type="PROSITE" id="PS50002">
    <property type="entry name" value="SH3"/>
    <property type="match status" value="1"/>
</dbReference>
<name>A0A232FFG3_9HYME</name>
<dbReference type="GO" id="GO:0045773">
    <property type="term" value="P:positive regulation of axon extension"/>
    <property type="evidence" value="ECO:0007669"/>
    <property type="project" value="TreeGrafter"/>
</dbReference>
<evidence type="ECO:0008006" key="14">
    <source>
        <dbReference type="Google" id="ProtNLM"/>
    </source>
</evidence>
<feature type="domain" description="ADF-H" evidence="11">
    <location>
        <begin position="27"/>
        <end position="155"/>
    </location>
</feature>
<dbReference type="PROSITE" id="PS51263">
    <property type="entry name" value="ADF_H"/>
    <property type="match status" value="1"/>
</dbReference>
<keyword evidence="13" id="KW-1185">Reference proteome</keyword>
<dbReference type="GO" id="GO:0030833">
    <property type="term" value="P:regulation of actin filament polymerization"/>
    <property type="evidence" value="ECO:0007669"/>
    <property type="project" value="TreeGrafter"/>
</dbReference>
<feature type="compositionally biased region" description="Basic and acidic residues" evidence="9">
    <location>
        <begin position="353"/>
        <end position="374"/>
    </location>
</feature>
<evidence type="ECO:0000256" key="8">
    <source>
        <dbReference type="PROSITE-ProRule" id="PRU00192"/>
    </source>
</evidence>
<feature type="compositionally biased region" description="Pro residues" evidence="9">
    <location>
        <begin position="399"/>
        <end position="415"/>
    </location>
</feature>
<dbReference type="InterPro" id="IPR035717">
    <property type="entry name" value="Drebrin-like_SH3"/>
</dbReference>
<keyword evidence="3 8" id="KW-0728">SH3 domain</keyword>
<organism evidence="12 13">
    <name type="scientific">Trichomalopsis sarcophagae</name>
    <dbReference type="NCBI Taxonomy" id="543379"/>
    <lineage>
        <taxon>Eukaryota</taxon>
        <taxon>Metazoa</taxon>
        <taxon>Ecdysozoa</taxon>
        <taxon>Arthropoda</taxon>
        <taxon>Hexapoda</taxon>
        <taxon>Insecta</taxon>
        <taxon>Pterygota</taxon>
        <taxon>Neoptera</taxon>
        <taxon>Endopterygota</taxon>
        <taxon>Hymenoptera</taxon>
        <taxon>Apocrita</taxon>
        <taxon>Proctotrupomorpha</taxon>
        <taxon>Chalcidoidea</taxon>
        <taxon>Pteromalidae</taxon>
        <taxon>Pteromalinae</taxon>
        <taxon>Trichomalopsis</taxon>
    </lineage>
</organism>
<dbReference type="CDD" id="cd11281">
    <property type="entry name" value="ADF_drebrin_like"/>
    <property type="match status" value="1"/>
</dbReference>
<gene>
    <name evidence="12" type="ORF">TSAR_007505</name>
</gene>
<feature type="compositionally biased region" description="Basic and acidic residues" evidence="9">
    <location>
        <begin position="277"/>
        <end position="301"/>
    </location>
</feature>
<dbReference type="Gene3D" id="3.40.20.10">
    <property type="entry name" value="Severin"/>
    <property type="match status" value="1"/>
</dbReference>
<keyword evidence="6" id="KW-0009">Actin-binding</keyword>
<dbReference type="GO" id="GO:0030864">
    <property type="term" value="C:cortical actin cytoskeleton"/>
    <property type="evidence" value="ECO:0007669"/>
    <property type="project" value="TreeGrafter"/>
</dbReference>
<feature type="compositionally biased region" description="Polar residues" evidence="9">
    <location>
        <begin position="427"/>
        <end position="439"/>
    </location>
</feature>
<dbReference type="GO" id="GO:0098974">
    <property type="term" value="P:postsynaptic actin cytoskeleton organization"/>
    <property type="evidence" value="ECO:0007669"/>
    <property type="project" value="TreeGrafter"/>
</dbReference>
<dbReference type="FunFam" id="2.30.30.40:FF:000046">
    <property type="entry name" value="Drebrin-like protein isoform B"/>
    <property type="match status" value="1"/>
</dbReference>
<dbReference type="GO" id="GO:0030425">
    <property type="term" value="C:dendrite"/>
    <property type="evidence" value="ECO:0007669"/>
    <property type="project" value="TreeGrafter"/>
</dbReference>
<feature type="region of interest" description="Disordered" evidence="9">
    <location>
        <begin position="218"/>
        <end position="439"/>
    </location>
</feature>
<dbReference type="GO" id="GO:0048812">
    <property type="term" value="P:neuron projection morphogenesis"/>
    <property type="evidence" value="ECO:0007669"/>
    <property type="project" value="TreeGrafter"/>
</dbReference>
<dbReference type="EMBL" id="NNAY01000319">
    <property type="protein sequence ID" value="OXU29260.1"/>
    <property type="molecule type" value="Genomic_DNA"/>
</dbReference>
<protein>
    <recommendedName>
        <fullName evidence="14">SH3 domain-containing protein</fullName>
    </recommendedName>
</protein>
<dbReference type="Gene3D" id="2.30.30.40">
    <property type="entry name" value="SH3 Domains"/>
    <property type="match status" value="1"/>
</dbReference>
<feature type="compositionally biased region" description="Basic and acidic residues" evidence="9">
    <location>
        <begin position="218"/>
        <end position="266"/>
    </location>
</feature>
<evidence type="ECO:0000313" key="13">
    <source>
        <dbReference type="Proteomes" id="UP000215335"/>
    </source>
</evidence>
<dbReference type="GO" id="GO:0051015">
    <property type="term" value="F:actin filament binding"/>
    <property type="evidence" value="ECO:0007669"/>
    <property type="project" value="TreeGrafter"/>
</dbReference>
<dbReference type="InterPro" id="IPR002108">
    <property type="entry name" value="ADF-H"/>
</dbReference>
<dbReference type="STRING" id="543379.A0A232FFG3"/>
<dbReference type="Pfam" id="PF00241">
    <property type="entry name" value="Cofilin_ADF"/>
    <property type="match status" value="1"/>
</dbReference>
<comment type="similarity">
    <text evidence="2">Belongs to the ABP1 family.</text>
</comment>
<dbReference type="PRINTS" id="PR00452">
    <property type="entry name" value="SH3DOMAIN"/>
</dbReference>
<dbReference type="PANTHER" id="PTHR10829">
    <property type="entry name" value="CORTACTIN AND DREBRIN"/>
    <property type="match status" value="1"/>
</dbReference>
<keyword evidence="4" id="KW-0963">Cytoplasm</keyword>
<dbReference type="SUPFAM" id="SSF50044">
    <property type="entry name" value="SH3-domain"/>
    <property type="match status" value="1"/>
</dbReference>
<evidence type="ECO:0000256" key="4">
    <source>
        <dbReference type="ARBA" id="ARBA00022490"/>
    </source>
</evidence>
<comment type="subcellular location">
    <subcellularLocation>
        <location evidence="1">Cytoplasm</location>
        <location evidence="1">Cytoskeleton</location>
    </subcellularLocation>
</comment>
<evidence type="ECO:0000256" key="7">
    <source>
        <dbReference type="ARBA" id="ARBA00023212"/>
    </source>
</evidence>
<comment type="caution">
    <text evidence="12">The sequence shown here is derived from an EMBL/GenBank/DDBJ whole genome shotgun (WGS) entry which is preliminary data.</text>
</comment>
<evidence type="ECO:0000256" key="2">
    <source>
        <dbReference type="ARBA" id="ARBA00011039"/>
    </source>
</evidence>
<dbReference type="InterPro" id="IPR036028">
    <property type="entry name" value="SH3-like_dom_sf"/>
</dbReference>
<dbReference type="Proteomes" id="UP000215335">
    <property type="component" value="Unassembled WGS sequence"/>
</dbReference>
<dbReference type="SMART" id="SM00102">
    <property type="entry name" value="ADF"/>
    <property type="match status" value="1"/>
</dbReference>
<accession>A0A232FFG3</accession>
<dbReference type="GO" id="GO:0014069">
    <property type="term" value="C:postsynaptic density"/>
    <property type="evidence" value="ECO:0007669"/>
    <property type="project" value="TreeGrafter"/>
</dbReference>
<reference evidence="12 13" key="1">
    <citation type="journal article" date="2017" name="Curr. Biol.">
        <title>The Evolution of Venom by Co-option of Single-Copy Genes.</title>
        <authorList>
            <person name="Martinson E.O."/>
            <person name="Mrinalini"/>
            <person name="Kelkar Y.D."/>
            <person name="Chang C.H."/>
            <person name="Werren J.H."/>
        </authorList>
    </citation>
    <scope>NUCLEOTIDE SEQUENCE [LARGE SCALE GENOMIC DNA]</scope>
    <source>
        <strain evidence="12 13">Alberta</strain>
        <tissue evidence="12">Whole body</tissue>
    </source>
</reference>
<evidence type="ECO:0000256" key="6">
    <source>
        <dbReference type="ARBA" id="ARBA00023203"/>
    </source>
</evidence>
<dbReference type="Pfam" id="PF00018">
    <property type="entry name" value="SH3_1"/>
    <property type="match status" value="1"/>
</dbReference>
<evidence type="ECO:0000256" key="3">
    <source>
        <dbReference type="ARBA" id="ARBA00022443"/>
    </source>
</evidence>
<feature type="compositionally biased region" description="Polar residues" evidence="9">
    <location>
        <begin position="317"/>
        <end position="327"/>
    </location>
</feature>
<dbReference type="SUPFAM" id="SSF55753">
    <property type="entry name" value="Actin depolymerizing proteins"/>
    <property type="match status" value="1"/>
</dbReference>
<evidence type="ECO:0000313" key="12">
    <source>
        <dbReference type="EMBL" id="OXU29260.1"/>
    </source>
</evidence>
<dbReference type="PANTHER" id="PTHR10829:SF25">
    <property type="entry name" value="DREBRIN-LIKE PROTEIN"/>
    <property type="match status" value="1"/>
</dbReference>
<dbReference type="GO" id="GO:0045211">
    <property type="term" value="C:postsynaptic membrane"/>
    <property type="evidence" value="ECO:0007669"/>
    <property type="project" value="TreeGrafter"/>
</dbReference>
<sequence length="564" mass="64396">MAINLTKNKDALVAAWQSVVDDKSPTNWQVAFIFLSCFFAFLTEKPFRSRAVYGYEGQTNNLKVVSTGKGGLEEMIEELNSGMIQYAFCRVIDMKTTLPKCLLINWQGEGAPIVRKGTCANHIRDIERLLKGAHITINARSDEEVEVDLIMDKLSRATASTYKFNEPRGENGERTGPVGTTYRRVVPAQEINASERDQFWQKEEIEEKQRLEQERARQEQNRRKLEEEVRKREEAESKVREQKITTREDITTRQRQAEQRAEEIKNLRNQNIAANDRNSDSDDEPKSRSDELRRQRSKEAQELIAQRTINARAIFERNSSAGQTRTPLIQHHKGNHVEAAKKAFEQSQLQQNKVKEPIKIENKSNAEIKPEKIQPVKQPEPQAPQPQPPQSQTPQSQTPQPPQPQVQPLPQPQPEPEPEPEPQQLKMQTPPQAQSQPITPQIQNDIQVKREESPPIKENSIVENNVLQYNEDIPLGNLEDAENELYGQLETGQYLYLDPNNQGMKARALYDYQAADDTEITFDPGDIITHIDAIDEGWWQGLAPDGTYGLFPANHVEVIDYGST</sequence>
<evidence type="ECO:0000259" key="11">
    <source>
        <dbReference type="PROSITE" id="PS51263"/>
    </source>
</evidence>
<feature type="domain" description="SH3" evidence="10">
    <location>
        <begin position="501"/>
        <end position="561"/>
    </location>
</feature>